<organism evidence="3 4">
    <name type="scientific">Microvirga subterranea</name>
    <dbReference type="NCBI Taxonomy" id="186651"/>
    <lineage>
        <taxon>Bacteria</taxon>
        <taxon>Pseudomonadati</taxon>
        <taxon>Pseudomonadota</taxon>
        <taxon>Alphaproteobacteria</taxon>
        <taxon>Hyphomicrobiales</taxon>
        <taxon>Methylobacteriaceae</taxon>
        <taxon>Microvirga</taxon>
    </lineage>
</organism>
<comment type="caution">
    <text evidence="3">The sequence shown here is derived from an EMBL/GenBank/DDBJ whole genome shotgun (WGS) entry which is preliminary data.</text>
</comment>
<dbReference type="Proteomes" id="UP000254925">
    <property type="component" value="Unassembled WGS sequence"/>
</dbReference>
<evidence type="ECO:0000259" key="2">
    <source>
        <dbReference type="Pfam" id="PF18557"/>
    </source>
</evidence>
<feature type="domain" description="Anti-sigma factor NepR" evidence="2">
    <location>
        <begin position="41"/>
        <end position="72"/>
    </location>
</feature>
<dbReference type="InterPro" id="IPR041649">
    <property type="entry name" value="NepR"/>
</dbReference>
<dbReference type="RefSeq" id="WP_170151610.1">
    <property type="nucleotide sequence ID" value="NZ_QQBB01000014.1"/>
</dbReference>
<accession>A0A370H7E4</accession>
<dbReference type="EMBL" id="QQBB01000014">
    <property type="protein sequence ID" value="RDI52605.1"/>
    <property type="molecule type" value="Genomic_DNA"/>
</dbReference>
<proteinExistence type="predicted"/>
<protein>
    <recommendedName>
        <fullName evidence="2">Anti-sigma factor NepR domain-containing protein</fullName>
    </recommendedName>
</protein>
<keyword evidence="4" id="KW-1185">Reference proteome</keyword>
<evidence type="ECO:0000313" key="4">
    <source>
        <dbReference type="Proteomes" id="UP000254925"/>
    </source>
</evidence>
<reference evidence="3 4" key="1">
    <citation type="submission" date="2018-07" db="EMBL/GenBank/DDBJ databases">
        <title>Genomic Encyclopedia of Type Strains, Phase IV (KMG-IV): sequencing the most valuable type-strain genomes for metagenomic binning, comparative biology and taxonomic classification.</title>
        <authorList>
            <person name="Goeker M."/>
        </authorList>
    </citation>
    <scope>NUCLEOTIDE SEQUENCE [LARGE SCALE GENOMIC DNA]</scope>
    <source>
        <strain evidence="3 4">DSM 14364</strain>
    </source>
</reference>
<gene>
    <name evidence="3" type="ORF">DES45_11466</name>
</gene>
<dbReference type="Pfam" id="PF18557">
    <property type="entry name" value="NepR"/>
    <property type="match status" value="1"/>
</dbReference>
<dbReference type="AlphaFoldDB" id="A0A370H7E4"/>
<name>A0A370H7E4_9HYPH</name>
<sequence length="75" mass="8595">MLTTSVRLTGRRLNQGGSSRTRLRRKTSDRPSLSPEVSACLGERLRASYKEMMRDPTPDRFIRILESLNAKEKSE</sequence>
<evidence type="ECO:0000256" key="1">
    <source>
        <dbReference type="SAM" id="MobiDB-lite"/>
    </source>
</evidence>
<evidence type="ECO:0000313" key="3">
    <source>
        <dbReference type="EMBL" id="RDI52605.1"/>
    </source>
</evidence>
<feature type="region of interest" description="Disordered" evidence="1">
    <location>
        <begin position="1"/>
        <end position="36"/>
    </location>
</feature>